<dbReference type="Pfam" id="PF00271">
    <property type="entry name" value="Helicase_C"/>
    <property type="match status" value="1"/>
</dbReference>
<feature type="domain" description="Helicase C-terminal" evidence="7">
    <location>
        <begin position="1"/>
        <end position="113"/>
    </location>
</feature>
<dbReference type="InterPro" id="IPR001650">
    <property type="entry name" value="Helicase_C-like"/>
</dbReference>
<comment type="catalytic activity">
    <reaction evidence="4">
        <text>Couples ATP hydrolysis with the unwinding of duplex DNA by translocating in the 3'-5' direction.</text>
        <dbReference type="EC" id="5.6.2.4"/>
    </reaction>
</comment>
<evidence type="ECO:0000256" key="4">
    <source>
        <dbReference type="ARBA" id="ARBA00034617"/>
    </source>
</evidence>
<organism evidence="8 9">
    <name type="scientific">Tegillarca granosa</name>
    <name type="common">Malaysian cockle</name>
    <name type="synonym">Anadara granosa</name>
    <dbReference type="NCBI Taxonomy" id="220873"/>
    <lineage>
        <taxon>Eukaryota</taxon>
        <taxon>Metazoa</taxon>
        <taxon>Spiralia</taxon>
        <taxon>Lophotrochozoa</taxon>
        <taxon>Mollusca</taxon>
        <taxon>Bivalvia</taxon>
        <taxon>Autobranchia</taxon>
        <taxon>Pteriomorphia</taxon>
        <taxon>Arcoida</taxon>
        <taxon>Arcoidea</taxon>
        <taxon>Arcidae</taxon>
        <taxon>Tegillarca</taxon>
    </lineage>
</organism>
<keyword evidence="9" id="KW-1185">Reference proteome</keyword>
<dbReference type="PROSITE" id="PS51194">
    <property type="entry name" value="HELICASE_CTER"/>
    <property type="match status" value="1"/>
</dbReference>
<comment type="similarity">
    <text evidence="1">Belongs to the helicase family. RecQ subfamily.</text>
</comment>
<evidence type="ECO:0000256" key="5">
    <source>
        <dbReference type="ARBA" id="ARBA00034808"/>
    </source>
</evidence>
<accession>A0ABQ9E6W2</accession>
<evidence type="ECO:0000313" key="8">
    <source>
        <dbReference type="EMBL" id="KAJ8300059.1"/>
    </source>
</evidence>
<keyword evidence="2" id="KW-0238">DNA-binding</keyword>
<evidence type="ECO:0000256" key="6">
    <source>
        <dbReference type="ARBA" id="ARBA00044566"/>
    </source>
</evidence>
<evidence type="ECO:0000256" key="1">
    <source>
        <dbReference type="ARBA" id="ARBA00005446"/>
    </source>
</evidence>
<dbReference type="Gene3D" id="3.40.50.300">
    <property type="entry name" value="P-loop containing nucleotide triphosphate hydrolases"/>
    <property type="match status" value="1"/>
</dbReference>
<dbReference type="PANTHER" id="PTHR13710">
    <property type="entry name" value="DNA HELICASE RECQ FAMILY MEMBER"/>
    <property type="match status" value="1"/>
</dbReference>
<comment type="caution">
    <text evidence="8">The sequence shown here is derived from an EMBL/GenBank/DDBJ whole genome shotgun (WGS) entry which is preliminary data.</text>
</comment>
<gene>
    <name evidence="8" type="ORF">KUTeg_021578</name>
</gene>
<evidence type="ECO:0000256" key="2">
    <source>
        <dbReference type="ARBA" id="ARBA00023125"/>
    </source>
</evidence>
<keyword evidence="3" id="KW-0413">Isomerase</keyword>
<dbReference type="EMBL" id="JARBDR010000919">
    <property type="protein sequence ID" value="KAJ8300059.1"/>
    <property type="molecule type" value="Genomic_DNA"/>
</dbReference>
<evidence type="ECO:0000256" key="3">
    <source>
        <dbReference type="ARBA" id="ARBA00023235"/>
    </source>
</evidence>
<sequence length="113" mass="12690">MAAAMQYAFSIFGGHDRAVTDVVQSDLQKQVPRFRLVFTTSVIGMGFDPPSIKHIIHMKPPRNLNNYFQEIGRAGRRGQISKATLYYCNADISKNLPGITDDIISYCKSDLSY</sequence>
<name>A0ABQ9E6W2_TEGGR</name>
<reference evidence="8 9" key="1">
    <citation type="submission" date="2022-12" db="EMBL/GenBank/DDBJ databases">
        <title>Chromosome-level genome of Tegillarca granosa.</title>
        <authorList>
            <person name="Kim J."/>
        </authorList>
    </citation>
    <scope>NUCLEOTIDE SEQUENCE [LARGE SCALE GENOMIC DNA]</scope>
    <source>
        <strain evidence="8">Teg-2019</strain>
        <tissue evidence="8">Adductor muscle</tissue>
    </source>
</reference>
<dbReference type="SMART" id="SM00490">
    <property type="entry name" value="HELICc"/>
    <property type="match status" value="1"/>
</dbReference>
<dbReference type="Proteomes" id="UP001217089">
    <property type="component" value="Unassembled WGS sequence"/>
</dbReference>
<dbReference type="EC" id="5.6.2.4" evidence="5"/>
<protein>
    <recommendedName>
        <fullName evidence="5">DNA 3'-5' helicase</fullName>
        <ecNumber evidence="5">5.6.2.4</ecNumber>
    </recommendedName>
    <alternativeName>
        <fullName evidence="6">DNA 3'-5' helicase Q1</fullName>
    </alternativeName>
</protein>
<dbReference type="SUPFAM" id="SSF52540">
    <property type="entry name" value="P-loop containing nucleoside triphosphate hydrolases"/>
    <property type="match status" value="1"/>
</dbReference>
<dbReference type="PANTHER" id="PTHR13710:SF105">
    <property type="entry name" value="ATP-DEPENDENT DNA HELICASE Q1"/>
    <property type="match status" value="1"/>
</dbReference>
<evidence type="ECO:0000259" key="7">
    <source>
        <dbReference type="PROSITE" id="PS51194"/>
    </source>
</evidence>
<dbReference type="InterPro" id="IPR027417">
    <property type="entry name" value="P-loop_NTPase"/>
</dbReference>
<proteinExistence type="inferred from homology"/>
<evidence type="ECO:0000313" key="9">
    <source>
        <dbReference type="Proteomes" id="UP001217089"/>
    </source>
</evidence>